<name>A0A9D4UZ26_ADICA</name>
<protein>
    <recommendedName>
        <fullName evidence="1">DUF7746 domain-containing protein</fullName>
    </recommendedName>
</protein>
<gene>
    <name evidence="2" type="ORF">GOP47_0008689</name>
</gene>
<proteinExistence type="predicted"/>
<dbReference type="AlphaFoldDB" id="A0A9D4UZ26"/>
<accession>A0A9D4UZ26</accession>
<reference evidence="2" key="1">
    <citation type="submission" date="2021-01" db="EMBL/GenBank/DDBJ databases">
        <title>Adiantum capillus-veneris genome.</title>
        <authorList>
            <person name="Fang Y."/>
            <person name="Liao Q."/>
        </authorList>
    </citation>
    <scope>NUCLEOTIDE SEQUENCE</scope>
    <source>
        <strain evidence="2">H3</strain>
        <tissue evidence="2">Leaf</tissue>
    </source>
</reference>
<dbReference type="Proteomes" id="UP000886520">
    <property type="component" value="Chromosome 8"/>
</dbReference>
<dbReference type="Pfam" id="PF24925">
    <property type="entry name" value="DUF7746"/>
    <property type="match status" value="1"/>
</dbReference>
<dbReference type="InterPro" id="IPR056648">
    <property type="entry name" value="DUF7746"/>
</dbReference>
<comment type="caution">
    <text evidence="2">The sequence shown here is derived from an EMBL/GenBank/DDBJ whole genome shotgun (WGS) entry which is preliminary data.</text>
</comment>
<sequence>MSRKGIPMNMYRSKGEASTSAQSVVTSITDYIVPKNDLSHCISVGDVTYFNIDKVNAMDIVTVLQYMSNWTYQKILAGSSAQQATEMLAAGFVGILKHWWKHVSPANQQRIFQPRPALDGIAAVGDPVLLLIETLYKEFVGAVEDQTTLAFLRTKICDLCRIFDFFYYCRNLVYIVSKHHEHDTQLITGKIEPRSVEEFPDARPISPPKRRIPVCTKDVYETTSSQGTSALSFELQEVNQKIARLEHIVQPKQARKLARQQYRLAKLQALAKEESSTDDEDTRAQYKAELKDELSVPPDKGSNLLHLYPSLSPSEELFYRQEAKREKVPIPGATNIIANLLSKKYEFIQPIAVNSLDREVDYDSS</sequence>
<evidence type="ECO:0000313" key="3">
    <source>
        <dbReference type="Proteomes" id="UP000886520"/>
    </source>
</evidence>
<evidence type="ECO:0000313" key="2">
    <source>
        <dbReference type="EMBL" id="KAI5076624.1"/>
    </source>
</evidence>
<keyword evidence="3" id="KW-1185">Reference proteome</keyword>
<evidence type="ECO:0000259" key="1">
    <source>
        <dbReference type="Pfam" id="PF24925"/>
    </source>
</evidence>
<dbReference type="EMBL" id="JABFUD020000008">
    <property type="protein sequence ID" value="KAI5076624.1"/>
    <property type="molecule type" value="Genomic_DNA"/>
</dbReference>
<feature type="domain" description="DUF7746" evidence="1">
    <location>
        <begin position="45"/>
        <end position="114"/>
    </location>
</feature>
<organism evidence="2 3">
    <name type="scientific">Adiantum capillus-veneris</name>
    <name type="common">Maidenhair fern</name>
    <dbReference type="NCBI Taxonomy" id="13818"/>
    <lineage>
        <taxon>Eukaryota</taxon>
        <taxon>Viridiplantae</taxon>
        <taxon>Streptophyta</taxon>
        <taxon>Embryophyta</taxon>
        <taxon>Tracheophyta</taxon>
        <taxon>Polypodiopsida</taxon>
        <taxon>Polypodiidae</taxon>
        <taxon>Polypodiales</taxon>
        <taxon>Pteridineae</taxon>
        <taxon>Pteridaceae</taxon>
        <taxon>Vittarioideae</taxon>
        <taxon>Adiantum</taxon>
    </lineage>
</organism>